<feature type="compositionally biased region" description="Basic and acidic residues" evidence="6">
    <location>
        <begin position="467"/>
        <end position="477"/>
    </location>
</feature>
<feature type="compositionally biased region" description="Gly residues" evidence="6">
    <location>
        <begin position="427"/>
        <end position="455"/>
    </location>
</feature>
<dbReference type="OrthoDB" id="239932at2157"/>
<dbReference type="AlphaFoldDB" id="M0AQG6"/>
<dbReference type="PANTHER" id="PTHR30482:SF1">
    <property type="entry name" value="BRANCHED-CHAIN AMINO ACID TRANSPORT PERMEASE PROTEIN LIVM-RELATED"/>
    <property type="match status" value="1"/>
</dbReference>
<name>M0AQG6_NATA1</name>
<protein>
    <submittedName>
        <fullName evidence="8">Inner-membrane translocator</fullName>
    </submittedName>
</protein>
<proteinExistence type="predicted"/>
<reference evidence="8 9" key="1">
    <citation type="journal article" date="2014" name="PLoS Genet.">
        <title>Phylogenetically driven sequencing of extremely halophilic archaea reveals strategies for static and dynamic osmo-response.</title>
        <authorList>
            <person name="Becker E.A."/>
            <person name="Seitzer P.M."/>
            <person name="Tritt A."/>
            <person name="Larsen D."/>
            <person name="Krusor M."/>
            <person name="Yao A.I."/>
            <person name="Wu D."/>
            <person name="Madern D."/>
            <person name="Eisen J.A."/>
            <person name="Darling A.E."/>
            <person name="Facciotti M.T."/>
        </authorList>
    </citation>
    <scope>NUCLEOTIDE SEQUENCE [LARGE SCALE GENOMIC DNA]</scope>
    <source>
        <strain evidence="8 9">DSM 12278</strain>
    </source>
</reference>
<keyword evidence="4 7" id="KW-1133">Transmembrane helix</keyword>
<keyword evidence="9" id="KW-1185">Reference proteome</keyword>
<feature type="transmembrane region" description="Helical" evidence="7">
    <location>
        <begin position="56"/>
        <end position="72"/>
    </location>
</feature>
<comment type="subcellular location">
    <subcellularLocation>
        <location evidence="1">Cell membrane</location>
        <topology evidence="1">Multi-pass membrane protein</topology>
    </subcellularLocation>
</comment>
<evidence type="ECO:0000256" key="2">
    <source>
        <dbReference type="ARBA" id="ARBA00022475"/>
    </source>
</evidence>
<organism evidence="8 9">
    <name type="scientific">Natrialba asiatica (strain ATCC 700177 / DSM 12278 / JCM 9576 / FERM P-10747 / NBRC 102637 / 172P1)</name>
    <dbReference type="NCBI Taxonomy" id="29540"/>
    <lineage>
        <taxon>Archaea</taxon>
        <taxon>Methanobacteriati</taxon>
        <taxon>Methanobacteriota</taxon>
        <taxon>Stenosarchaea group</taxon>
        <taxon>Halobacteria</taxon>
        <taxon>Halobacteriales</taxon>
        <taxon>Natrialbaceae</taxon>
        <taxon>Natrialba</taxon>
    </lineage>
</organism>
<feature type="transmembrane region" description="Helical" evidence="7">
    <location>
        <begin position="309"/>
        <end position="338"/>
    </location>
</feature>
<keyword evidence="3 7" id="KW-0812">Transmembrane</keyword>
<dbReference type="InterPro" id="IPR043428">
    <property type="entry name" value="LivM-like"/>
</dbReference>
<accession>M0AQG6</accession>
<dbReference type="PANTHER" id="PTHR30482">
    <property type="entry name" value="HIGH-AFFINITY BRANCHED-CHAIN AMINO ACID TRANSPORT SYSTEM PERMEASE"/>
    <property type="match status" value="1"/>
</dbReference>
<evidence type="ECO:0000256" key="3">
    <source>
        <dbReference type="ARBA" id="ARBA00022692"/>
    </source>
</evidence>
<dbReference type="CDD" id="cd06581">
    <property type="entry name" value="TM_PBP1_LivM_like"/>
    <property type="match status" value="1"/>
</dbReference>
<feature type="transmembrane region" description="Helical" evidence="7">
    <location>
        <begin position="119"/>
        <end position="140"/>
    </location>
</feature>
<evidence type="ECO:0000256" key="4">
    <source>
        <dbReference type="ARBA" id="ARBA00022989"/>
    </source>
</evidence>
<comment type="caution">
    <text evidence="8">The sequence shown here is derived from an EMBL/GenBank/DDBJ whole genome shotgun (WGS) entry which is preliminary data.</text>
</comment>
<feature type="transmembrane region" description="Helical" evidence="7">
    <location>
        <begin position="79"/>
        <end position="99"/>
    </location>
</feature>
<feature type="compositionally biased region" description="Low complexity" evidence="6">
    <location>
        <begin position="456"/>
        <end position="466"/>
    </location>
</feature>
<keyword evidence="2" id="KW-1003">Cell membrane</keyword>
<dbReference type="InterPro" id="IPR001851">
    <property type="entry name" value="ABC_transp_permease"/>
</dbReference>
<evidence type="ECO:0000313" key="8">
    <source>
        <dbReference type="EMBL" id="ELZ00547.1"/>
    </source>
</evidence>
<dbReference type="RefSeq" id="WP_006109620.1">
    <property type="nucleotide sequence ID" value="NZ_AOIO01000030.1"/>
</dbReference>
<feature type="transmembrane region" description="Helical" evidence="7">
    <location>
        <begin position="274"/>
        <end position="293"/>
    </location>
</feature>
<feature type="transmembrane region" description="Helical" evidence="7">
    <location>
        <begin position="222"/>
        <end position="240"/>
    </location>
</feature>
<feature type="compositionally biased region" description="Low complexity" evidence="6">
    <location>
        <begin position="495"/>
        <end position="519"/>
    </location>
</feature>
<feature type="transmembrane region" description="Helical" evidence="7">
    <location>
        <begin position="21"/>
        <end position="44"/>
    </location>
</feature>
<evidence type="ECO:0000256" key="6">
    <source>
        <dbReference type="SAM" id="MobiDB-lite"/>
    </source>
</evidence>
<dbReference type="GO" id="GO:0005886">
    <property type="term" value="C:plasma membrane"/>
    <property type="evidence" value="ECO:0007669"/>
    <property type="project" value="UniProtKB-SubCell"/>
</dbReference>
<dbReference type="Pfam" id="PF02653">
    <property type="entry name" value="BPD_transp_2"/>
    <property type="match status" value="1"/>
</dbReference>
<feature type="compositionally biased region" description="Basic and acidic residues" evidence="6">
    <location>
        <begin position="484"/>
        <end position="494"/>
    </location>
</feature>
<dbReference type="GO" id="GO:0015658">
    <property type="term" value="F:branched-chain amino acid transmembrane transporter activity"/>
    <property type="evidence" value="ECO:0007669"/>
    <property type="project" value="InterPro"/>
</dbReference>
<dbReference type="EMBL" id="AOIO01000030">
    <property type="protein sequence ID" value="ELZ00547.1"/>
    <property type="molecule type" value="Genomic_DNA"/>
</dbReference>
<dbReference type="Proteomes" id="UP000011554">
    <property type="component" value="Unassembled WGS sequence"/>
</dbReference>
<evidence type="ECO:0000256" key="5">
    <source>
        <dbReference type="ARBA" id="ARBA00023136"/>
    </source>
</evidence>
<dbReference type="STRING" id="29540.C481_12924"/>
<feature type="region of interest" description="Disordered" evidence="6">
    <location>
        <begin position="418"/>
        <end position="519"/>
    </location>
</feature>
<dbReference type="PATRIC" id="fig|29540.5.peg.2619"/>
<evidence type="ECO:0000256" key="7">
    <source>
        <dbReference type="SAM" id="Phobius"/>
    </source>
</evidence>
<sequence>MSTTTHSDYRAQLETLWEHDALKIVAVIGAIYLIYAAIGLVLGYSLDGIINTLRRMTYLIAVYGMVTLALNLHWGYTGLFNIGIAGFMAIGLYTTMMLAKPVDPSGAAQYSGLGLPVPVAIVGGVVVAGLAGLVVALPALRLRADYFAITTIAFAEIVRLGVTSGALQEFTILGAELGTGGGRGLIRNYGDPMNAIFELEAFSSFVDLTNSLFGFGPTQARALAYSIVLVLVLAGFYWLIQRTSRSPFGRVLKAIREDEEAAQSLGKNTNSFKIKVFVLGCALMGLAGILWRFRRTGVTPTAFRPHVTFYIWIALIIGGAGSNTGSVLGSGLFVAVLFEGPQYLRRVIDQVVAVDDAPNTFAGAVGPLLSADPGPLVRYTFDEFLTLQFVIMGVALILLMQRRPKGLLGHREETAAAIPLGSRPSGVGTGGSDGSGGGAGSGGGSRGGGNSGGENGTDTGDDPGTGVDHDRTHDHPDSAGTNAPDHDRDTDPRTTTDATSEASETSEMSETTHTGGEQP</sequence>
<gene>
    <name evidence="8" type="ORF">C481_12924</name>
</gene>
<dbReference type="eggNOG" id="arCOG01273">
    <property type="taxonomic scope" value="Archaea"/>
</dbReference>
<evidence type="ECO:0000313" key="9">
    <source>
        <dbReference type="Proteomes" id="UP000011554"/>
    </source>
</evidence>
<keyword evidence="5 7" id="KW-0472">Membrane</keyword>
<feature type="transmembrane region" description="Helical" evidence="7">
    <location>
        <begin position="384"/>
        <end position="401"/>
    </location>
</feature>
<evidence type="ECO:0000256" key="1">
    <source>
        <dbReference type="ARBA" id="ARBA00004651"/>
    </source>
</evidence>